<keyword evidence="3" id="KW-1185">Reference proteome</keyword>
<keyword evidence="1" id="KW-0472">Membrane</keyword>
<reference evidence="3" key="1">
    <citation type="journal article" date="2017" name="Nat. Commun.">
        <title>The North American bullfrog draft genome provides insight into hormonal regulation of long noncoding RNA.</title>
        <authorList>
            <person name="Hammond S.A."/>
            <person name="Warren R.L."/>
            <person name="Vandervalk B.P."/>
            <person name="Kucuk E."/>
            <person name="Khan H."/>
            <person name="Gibb E.A."/>
            <person name="Pandoh P."/>
            <person name="Kirk H."/>
            <person name="Zhao Y."/>
            <person name="Jones M."/>
            <person name="Mungall A.J."/>
            <person name="Coope R."/>
            <person name="Pleasance S."/>
            <person name="Moore R.A."/>
            <person name="Holt R.A."/>
            <person name="Round J.M."/>
            <person name="Ohora S."/>
            <person name="Walle B.V."/>
            <person name="Veldhoen N."/>
            <person name="Helbing C.C."/>
            <person name="Birol I."/>
        </authorList>
    </citation>
    <scope>NUCLEOTIDE SEQUENCE [LARGE SCALE GENOMIC DNA]</scope>
</reference>
<dbReference type="GO" id="GO:0042500">
    <property type="term" value="F:aspartic endopeptidase activity, intramembrane cleaving"/>
    <property type="evidence" value="ECO:0007669"/>
    <property type="project" value="InterPro"/>
</dbReference>
<organism evidence="2 3">
    <name type="scientific">Aquarana catesbeiana</name>
    <name type="common">American bullfrog</name>
    <name type="synonym">Rana catesbeiana</name>
    <dbReference type="NCBI Taxonomy" id="8400"/>
    <lineage>
        <taxon>Eukaryota</taxon>
        <taxon>Metazoa</taxon>
        <taxon>Chordata</taxon>
        <taxon>Craniata</taxon>
        <taxon>Vertebrata</taxon>
        <taxon>Euteleostomi</taxon>
        <taxon>Amphibia</taxon>
        <taxon>Batrachia</taxon>
        <taxon>Anura</taxon>
        <taxon>Neobatrachia</taxon>
        <taxon>Ranoidea</taxon>
        <taxon>Ranidae</taxon>
        <taxon>Aquarana</taxon>
    </lineage>
</organism>
<gene>
    <name evidence="2" type="ORF">AB205_0093720</name>
</gene>
<dbReference type="GO" id="GO:0098554">
    <property type="term" value="C:cytoplasmic side of endoplasmic reticulum membrane"/>
    <property type="evidence" value="ECO:0007669"/>
    <property type="project" value="TreeGrafter"/>
</dbReference>
<sequence length="72" mass="8198">MVLTFIILMVMKTGQPALLYLVPCTLLTSSVIAWRRKEMKKFWNGGSYEIMEQTDNAVNEENSITGEAQEVQ</sequence>
<proteinExistence type="predicted"/>
<evidence type="ECO:0000313" key="2">
    <source>
        <dbReference type="EMBL" id="PIO33599.1"/>
    </source>
</evidence>
<dbReference type="PANTHER" id="PTHR12174">
    <property type="entry name" value="SIGNAL PEPTIDE PEPTIDASE"/>
    <property type="match status" value="1"/>
</dbReference>
<dbReference type="OrthoDB" id="29661at2759"/>
<dbReference type="PANTHER" id="PTHR12174:SF34">
    <property type="entry name" value="SIGNAL PEPTIDE PEPTIDASE-LIKE 2A"/>
    <property type="match status" value="1"/>
</dbReference>
<keyword evidence="1" id="KW-0812">Transmembrane</keyword>
<dbReference type="InterPro" id="IPR007369">
    <property type="entry name" value="Peptidase_A22B_SPP"/>
</dbReference>
<keyword evidence="1" id="KW-1133">Transmembrane helix</keyword>
<name>A0A2G9S0B0_AQUCT</name>
<dbReference type="AlphaFoldDB" id="A0A2G9S0B0"/>
<accession>A0A2G9S0B0</accession>
<dbReference type="Pfam" id="PF04258">
    <property type="entry name" value="Peptidase_A22B"/>
    <property type="match status" value="1"/>
</dbReference>
<feature type="transmembrane region" description="Helical" evidence="1">
    <location>
        <begin position="17"/>
        <end position="34"/>
    </location>
</feature>
<dbReference type="Proteomes" id="UP000228934">
    <property type="component" value="Unassembled WGS sequence"/>
</dbReference>
<dbReference type="EMBL" id="KV927426">
    <property type="protein sequence ID" value="PIO33599.1"/>
    <property type="molecule type" value="Genomic_DNA"/>
</dbReference>
<dbReference type="GO" id="GO:0098553">
    <property type="term" value="C:lumenal side of endoplasmic reticulum membrane"/>
    <property type="evidence" value="ECO:0007669"/>
    <property type="project" value="TreeGrafter"/>
</dbReference>
<protein>
    <submittedName>
        <fullName evidence="2">Uncharacterized protein</fullName>
    </submittedName>
</protein>
<evidence type="ECO:0000313" key="3">
    <source>
        <dbReference type="Proteomes" id="UP000228934"/>
    </source>
</evidence>
<dbReference type="GO" id="GO:0033619">
    <property type="term" value="P:membrane protein proteolysis"/>
    <property type="evidence" value="ECO:0007669"/>
    <property type="project" value="TreeGrafter"/>
</dbReference>
<evidence type="ECO:0000256" key="1">
    <source>
        <dbReference type="SAM" id="Phobius"/>
    </source>
</evidence>
<dbReference type="GO" id="GO:0005765">
    <property type="term" value="C:lysosomal membrane"/>
    <property type="evidence" value="ECO:0007669"/>
    <property type="project" value="TreeGrafter"/>
</dbReference>
<dbReference type="GO" id="GO:0030660">
    <property type="term" value="C:Golgi-associated vesicle membrane"/>
    <property type="evidence" value="ECO:0007669"/>
    <property type="project" value="TreeGrafter"/>
</dbReference>